<dbReference type="Pfam" id="PF00005">
    <property type="entry name" value="ABC_tran"/>
    <property type="match status" value="2"/>
</dbReference>
<feature type="transmembrane region" description="Helical" evidence="10">
    <location>
        <begin position="890"/>
        <end position="909"/>
    </location>
</feature>
<dbReference type="GO" id="GO:0016020">
    <property type="term" value="C:membrane"/>
    <property type="evidence" value="ECO:0007669"/>
    <property type="project" value="UniProtKB-SubCell"/>
</dbReference>
<gene>
    <name evidence="13" type="ORF">DB88DRAFT_439598</name>
</gene>
<feature type="transmembrane region" description="Helical" evidence="10">
    <location>
        <begin position="146"/>
        <end position="168"/>
    </location>
</feature>
<feature type="region of interest" description="Disordered" evidence="9">
    <location>
        <begin position="1"/>
        <end position="48"/>
    </location>
</feature>
<feature type="transmembrane region" description="Helical" evidence="10">
    <location>
        <begin position="234"/>
        <end position="262"/>
    </location>
</feature>
<dbReference type="GO" id="GO:0140359">
    <property type="term" value="F:ABC-type transporter activity"/>
    <property type="evidence" value="ECO:0007669"/>
    <property type="project" value="InterPro"/>
</dbReference>
<feature type="domain" description="ABC transmembrane type-1" evidence="12">
    <location>
        <begin position="753"/>
        <end position="1032"/>
    </location>
</feature>
<dbReference type="FunFam" id="3.40.50.300:FF:000630">
    <property type="entry name" value="ATP-binding cassette (ABC) transporter, putative"/>
    <property type="match status" value="1"/>
</dbReference>
<organism evidence="13 14">
    <name type="scientific">Papiliotrema laurentii</name>
    <name type="common">Cryptococcus laurentii</name>
    <dbReference type="NCBI Taxonomy" id="5418"/>
    <lineage>
        <taxon>Eukaryota</taxon>
        <taxon>Fungi</taxon>
        <taxon>Dikarya</taxon>
        <taxon>Basidiomycota</taxon>
        <taxon>Agaricomycotina</taxon>
        <taxon>Tremellomycetes</taxon>
        <taxon>Tremellales</taxon>
        <taxon>Rhynchogastremaceae</taxon>
        <taxon>Papiliotrema</taxon>
    </lineage>
</organism>
<proteinExistence type="predicted"/>
<feature type="compositionally biased region" description="Basic residues" evidence="9">
    <location>
        <begin position="1"/>
        <end position="11"/>
    </location>
</feature>
<dbReference type="PROSITE" id="PS50893">
    <property type="entry name" value="ABC_TRANSPORTER_2"/>
    <property type="match status" value="2"/>
</dbReference>
<feature type="transmembrane region" description="Helical" evidence="10">
    <location>
        <begin position="337"/>
        <end position="357"/>
    </location>
</feature>
<dbReference type="SMART" id="SM00382">
    <property type="entry name" value="AAA"/>
    <property type="match status" value="2"/>
</dbReference>
<dbReference type="InterPro" id="IPR003439">
    <property type="entry name" value="ABC_transporter-like_ATP-bd"/>
</dbReference>
<keyword evidence="3 10" id="KW-0812">Transmembrane</keyword>
<feature type="transmembrane region" description="Helical" evidence="10">
    <location>
        <begin position="753"/>
        <end position="776"/>
    </location>
</feature>
<reference evidence="13" key="1">
    <citation type="submission" date="2023-02" db="EMBL/GenBank/DDBJ databases">
        <title>Identification and recombinant expression of a fungal hydrolase from Papiliotrema laurentii that hydrolyzes apple cutin and clears colloidal polyester polyurethane.</title>
        <authorList>
            <consortium name="DOE Joint Genome Institute"/>
            <person name="Roman V.A."/>
            <person name="Bojanowski C."/>
            <person name="Crable B.R."/>
            <person name="Wagner D.N."/>
            <person name="Hung C.S."/>
            <person name="Nadeau L.J."/>
            <person name="Schratz L."/>
            <person name="Haridas S."/>
            <person name="Pangilinan J."/>
            <person name="Lipzen A."/>
            <person name="Na H."/>
            <person name="Yan M."/>
            <person name="Ng V."/>
            <person name="Grigoriev I.V."/>
            <person name="Spatafora J.W."/>
            <person name="Barlow D."/>
            <person name="Biffinger J."/>
            <person name="Kelley-Loughnane N."/>
            <person name="Varaljay V.A."/>
            <person name="Crookes-Goodson W.J."/>
        </authorList>
    </citation>
    <scope>NUCLEOTIDE SEQUENCE</scope>
    <source>
        <strain evidence="13">5307AH</strain>
    </source>
</reference>
<accession>A0AAD9CXM5</accession>
<dbReference type="FunFam" id="3.40.50.300:FF:000997">
    <property type="entry name" value="Multidrug resistance-associated protein 1"/>
    <property type="match status" value="1"/>
</dbReference>
<dbReference type="PANTHER" id="PTHR24223">
    <property type="entry name" value="ATP-BINDING CASSETTE SUB-FAMILY C"/>
    <property type="match status" value="1"/>
</dbReference>
<dbReference type="EMBL" id="JAODAN010000006">
    <property type="protein sequence ID" value="KAK1923495.1"/>
    <property type="molecule type" value="Genomic_DNA"/>
</dbReference>
<dbReference type="SUPFAM" id="SSF52540">
    <property type="entry name" value="P-loop containing nucleoside triphosphate hydrolases"/>
    <property type="match status" value="2"/>
</dbReference>
<dbReference type="PROSITE" id="PS00211">
    <property type="entry name" value="ABC_TRANSPORTER_1"/>
    <property type="match status" value="1"/>
</dbReference>
<dbReference type="CDD" id="cd03250">
    <property type="entry name" value="ABCC_MRP_domain1"/>
    <property type="match status" value="1"/>
</dbReference>
<feature type="domain" description="ABC transporter" evidence="11">
    <location>
        <begin position="451"/>
        <end position="682"/>
    </location>
</feature>
<feature type="transmembrane region" description="Helical" evidence="10">
    <location>
        <begin position="202"/>
        <end position="222"/>
    </location>
</feature>
<dbReference type="InterPro" id="IPR027417">
    <property type="entry name" value="P-loop_NTPase"/>
</dbReference>
<evidence type="ECO:0000256" key="7">
    <source>
        <dbReference type="ARBA" id="ARBA00022989"/>
    </source>
</evidence>
<evidence type="ECO:0000256" key="3">
    <source>
        <dbReference type="ARBA" id="ARBA00022692"/>
    </source>
</evidence>
<dbReference type="InterPro" id="IPR011527">
    <property type="entry name" value="ABC1_TM_dom"/>
</dbReference>
<evidence type="ECO:0000256" key="6">
    <source>
        <dbReference type="ARBA" id="ARBA00022840"/>
    </source>
</evidence>
<evidence type="ECO:0000313" key="14">
    <source>
        <dbReference type="Proteomes" id="UP001182556"/>
    </source>
</evidence>
<dbReference type="InterPro" id="IPR036640">
    <property type="entry name" value="ABC1_TM_sf"/>
</dbReference>
<dbReference type="CDD" id="cd18606">
    <property type="entry name" value="ABC_6TM_YOR1_D2_like"/>
    <property type="match status" value="1"/>
</dbReference>
<evidence type="ECO:0000256" key="10">
    <source>
        <dbReference type="SAM" id="Phobius"/>
    </source>
</evidence>
<evidence type="ECO:0000256" key="5">
    <source>
        <dbReference type="ARBA" id="ARBA00022741"/>
    </source>
</evidence>
<dbReference type="InterPro" id="IPR003593">
    <property type="entry name" value="AAA+_ATPase"/>
</dbReference>
<evidence type="ECO:0000256" key="8">
    <source>
        <dbReference type="ARBA" id="ARBA00023136"/>
    </source>
</evidence>
<keyword evidence="4" id="KW-0677">Repeat</keyword>
<feature type="domain" description="ABC transmembrane type-1" evidence="12">
    <location>
        <begin position="94"/>
        <end position="392"/>
    </location>
</feature>
<protein>
    <submittedName>
        <fullName evidence="13">P-loop containing nucleoside triphosphate hydrolase protein</fullName>
    </submittedName>
</protein>
<dbReference type="Gene3D" id="3.40.50.300">
    <property type="entry name" value="P-loop containing nucleotide triphosphate hydrolases"/>
    <property type="match status" value="2"/>
</dbReference>
<sequence length="1320" mass="145743">MKRTPPSRRPGHYTTAERDRSPLGLPDNSTLGLQPEKESLSTSAQRKPTLEEIKAHGRRKANKIAKGILVSENGKVYDQSLWKSVALTTLRPWLLNVFFIGTAQAFRITSPLMTKLLIEQMSRAYHWHRASTLDQSTDELVPPKPVGYGIGLAFLIWLMQFGAIVFNAQYTQGSNVMGLAARAGVTDLISKKSMRLSPQARLTFTNGYINTLITADASYLDWLFPGSVEIPTHFFVIPIGCALLIAHLGVSALCGIGVLVIFSPTQGWIYQRLLHLRREQTGEVDARVRVLGEIINSIRAVKLYAYENHFANKVAVMRNKEHTKLRRIGLFRATADCCLYILPIFSSIVTFITYGLLGHKLDVPTIFMALQFLNVLRWPVFLLGVQLTELMNCVSGIKQIKCLTLQADEVAEQINIVPGAEYAVEVCGSFDYDISQANETGKPQAPCDTTTQSSDGKSTKDEKPFGLRDIDLRIPFGSLVCVVGRVGTGKTALLSGMLNEMRQTCGFVKFGGDVSYVLVPQAAWIQSGTVQQNITFKDTGLINMERLNQVIDACALRDDVTHWRDGIETLLGEKGINLSGGQKQRICIARAAYQNSNVILLDDPLSAVDAHVGSHLVEHCLLKGPMASCTRILVTHQLDILPKADMILVMDRTENNEGHIVQKGTYQELMSTNGIFQTLIEEYGSAHSTGNEEDKLPNERIHYSGARYVSGGDKNEQSDGGIITEEEERVTGTVVWQTYIDWFRSMGSWWPPALALICLALSQVCEVGNALFLGFWSGQTIKGFSQGRYMALYGGFGVGYALFVWVSVVAFIFAGIRAGFTLFNGAWMHVMRSPTSWHDQTPTGRIISRLSRGAQISFILMIGQCIAYHRLMSLCALVGAAGLIIYALPWMALAFLPVIGYYAIAATVYRQTSREIKRIDSLMCSHVYSSFAEQLAGLPVIRAFNQQREFQHRLQQSVDNQNRAAAVNLTLQGWLTIRLEVCSSMIVLLVGILGVVFEKTIDPAKFAVVLTYTLATSGVLNFLVSDFARVEQEMVIMTAHQCQNSVERVLHYNRLQVEAAPTLPTDPRPEAWPTQGKVEFKSVELKYRPDLPLVLKGISFSIQPGEKIGIIGRTGAGKSSIAQALFRAVEPCGGAIEVDGVNVQSLGLETLRTRLAIIPQDAFLFQGSVRENIDPLGAHSDATLNDALGLVHGSVRASHSLCNKFRLDTQVAAEGSNFSAGEKQLLALMRALVRNCKVLLLDEATSSVDPETDALIQKIIQTQFADVTLISIAHRLQTVAFYDRILCLDAGCVAEFDTPLALYDNPNTIFRSMCEKKVRH</sequence>
<feature type="transmembrane region" description="Helical" evidence="10">
    <location>
        <begin position="93"/>
        <end position="113"/>
    </location>
</feature>
<evidence type="ECO:0000259" key="12">
    <source>
        <dbReference type="PROSITE" id="PS50929"/>
    </source>
</evidence>
<name>A0AAD9CXM5_PAPLA</name>
<keyword evidence="14" id="KW-1185">Reference proteome</keyword>
<feature type="region of interest" description="Disordered" evidence="9">
    <location>
        <begin position="438"/>
        <end position="462"/>
    </location>
</feature>
<feature type="compositionally biased region" description="Polar residues" evidence="9">
    <location>
        <begin position="438"/>
        <end position="456"/>
    </location>
</feature>
<dbReference type="PROSITE" id="PS50929">
    <property type="entry name" value="ABC_TM1F"/>
    <property type="match status" value="2"/>
</dbReference>
<keyword evidence="2" id="KW-0813">Transport</keyword>
<keyword evidence="5" id="KW-0547">Nucleotide-binding</keyword>
<evidence type="ECO:0000256" key="1">
    <source>
        <dbReference type="ARBA" id="ARBA00004141"/>
    </source>
</evidence>
<keyword evidence="13" id="KW-0378">Hydrolase</keyword>
<dbReference type="SUPFAM" id="SSF90123">
    <property type="entry name" value="ABC transporter transmembrane region"/>
    <property type="match status" value="2"/>
</dbReference>
<dbReference type="GO" id="GO:0016887">
    <property type="term" value="F:ATP hydrolysis activity"/>
    <property type="evidence" value="ECO:0007669"/>
    <property type="project" value="InterPro"/>
</dbReference>
<evidence type="ECO:0000256" key="2">
    <source>
        <dbReference type="ARBA" id="ARBA00022448"/>
    </source>
</evidence>
<dbReference type="FunFam" id="1.20.1560.10:FF:000013">
    <property type="entry name" value="ABC transporter C family member 2"/>
    <property type="match status" value="1"/>
</dbReference>
<keyword evidence="8 10" id="KW-0472">Membrane</keyword>
<keyword evidence="7 10" id="KW-1133">Transmembrane helix</keyword>
<dbReference type="Gene3D" id="1.20.1560.10">
    <property type="entry name" value="ABC transporter type 1, transmembrane domain"/>
    <property type="match status" value="2"/>
</dbReference>
<feature type="transmembrane region" description="Helical" evidence="10">
    <location>
        <begin position="796"/>
        <end position="823"/>
    </location>
</feature>
<comment type="caution">
    <text evidence="13">The sequence shown here is derived from an EMBL/GenBank/DDBJ whole genome shotgun (WGS) entry which is preliminary data.</text>
</comment>
<evidence type="ECO:0000256" key="4">
    <source>
        <dbReference type="ARBA" id="ARBA00022737"/>
    </source>
</evidence>
<dbReference type="InterPro" id="IPR017871">
    <property type="entry name" value="ABC_transporter-like_CS"/>
</dbReference>
<feature type="transmembrane region" description="Helical" evidence="10">
    <location>
        <begin position="1003"/>
        <end position="1024"/>
    </location>
</feature>
<dbReference type="Proteomes" id="UP001182556">
    <property type="component" value="Unassembled WGS sequence"/>
</dbReference>
<evidence type="ECO:0000313" key="13">
    <source>
        <dbReference type="EMBL" id="KAK1923495.1"/>
    </source>
</evidence>
<feature type="domain" description="ABC transporter" evidence="11">
    <location>
        <begin position="1078"/>
        <end position="1315"/>
    </location>
</feature>
<feature type="transmembrane region" description="Helical" evidence="10">
    <location>
        <begin position="977"/>
        <end position="997"/>
    </location>
</feature>
<dbReference type="CDD" id="cd18597">
    <property type="entry name" value="ABC_6TM_YOR1_D1_like"/>
    <property type="match status" value="1"/>
</dbReference>
<evidence type="ECO:0000256" key="9">
    <source>
        <dbReference type="SAM" id="MobiDB-lite"/>
    </source>
</evidence>
<dbReference type="CDD" id="cd03244">
    <property type="entry name" value="ABCC_MRP_domain2"/>
    <property type="match status" value="1"/>
</dbReference>
<dbReference type="InterPro" id="IPR050173">
    <property type="entry name" value="ABC_transporter_C-like"/>
</dbReference>
<dbReference type="GO" id="GO:0005524">
    <property type="term" value="F:ATP binding"/>
    <property type="evidence" value="ECO:0007669"/>
    <property type="project" value="UniProtKB-KW"/>
</dbReference>
<dbReference type="PANTHER" id="PTHR24223:SF415">
    <property type="entry name" value="FI20190P1"/>
    <property type="match status" value="1"/>
</dbReference>
<comment type="subcellular location">
    <subcellularLocation>
        <location evidence="1">Membrane</location>
        <topology evidence="1">Multi-pass membrane protein</topology>
    </subcellularLocation>
</comment>
<dbReference type="Pfam" id="PF00664">
    <property type="entry name" value="ABC_membrane"/>
    <property type="match status" value="2"/>
</dbReference>
<evidence type="ECO:0000259" key="11">
    <source>
        <dbReference type="PROSITE" id="PS50893"/>
    </source>
</evidence>
<keyword evidence="6" id="KW-0067">ATP-binding</keyword>